<evidence type="ECO:0000259" key="1">
    <source>
        <dbReference type="Pfam" id="PF04961"/>
    </source>
</evidence>
<accession>A0A1H6XF74</accession>
<dbReference type="Proteomes" id="UP000199702">
    <property type="component" value="Unassembled WGS sequence"/>
</dbReference>
<dbReference type="InterPro" id="IPR036178">
    <property type="entry name" value="Formintransfe-cycloase-like_sf"/>
</dbReference>
<feature type="domain" description="IrrE N-terminal-like" evidence="2">
    <location>
        <begin position="314"/>
        <end position="385"/>
    </location>
</feature>
<sequence>MEIDLLEKTVNELMHKFGAGNHKPGSGSAAAFQGMVSAKLISTVISLTGDEKRRHLYSHCIIQLLEYFDEIENRIYPKLAELFVSDSIQFDKTIKSRIARDNEEDEFIKNQLRRQALEDLKISINIPFEIALLCKELAEIASYVFDNGFKSARGDSQVGLSGSVSAISGCIAIIRLNVLSFNSDEYEYTKHVVNQVNKLDDDYKKLNQLIDTKVEVLKEEFNKKIPLFEGVNQIIKKHKATSGFEIEDCVRDLQILIWENKHLIWKINPPKSHLEILQPDVIFKKVLGYDYISSSSYGVHTDNDNSLEVAGIIDQPNKIVAISNIYPDNVKKFTAAHELGHAILHKQSILHRDIPSDFIETKGKRDKVEFEADKFATYFLMPTKWVNIEFESRFGKDIFIIDEDSSFKFGGRRVSDLTTECKDLRGLSRKLSSSESFDGKHFNSLSKTFNVSIEAMAIRLEELNLLKF</sequence>
<dbReference type="EMBL" id="FNYA01000008">
    <property type="protein sequence ID" value="SEJ26766.1"/>
    <property type="molecule type" value="Genomic_DNA"/>
</dbReference>
<keyword evidence="4" id="KW-1185">Reference proteome</keyword>
<dbReference type="STRING" id="402734.SAMN05660918_2807"/>
<feature type="domain" description="Cyclodeaminase/cyclohydrolase" evidence="1">
    <location>
        <begin position="9"/>
        <end position="192"/>
    </location>
</feature>
<dbReference type="PANTHER" id="PTHR43236:SF1">
    <property type="entry name" value="BLL7220 PROTEIN"/>
    <property type="match status" value="1"/>
</dbReference>
<dbReference type="GO" id="GO:0003824">
    <property type="term" value="F:catalytic activity"/>
    <property type="evidence" value="ECO:0007669"/>
    <property type="project" value="InterPro"/>
</dbReference>
<name>A0A1H6XF74_9FLAO</name>
<organism evidence="3 4">
    <name type="scientific">Flavobacterium terrigena</name>
    <dbReference type="NCBI Taxonomy" id="402734"/>
    <lineage>
        <taxon>Bacteria</taxon>
        <taxon>Pseudomonadati</taxon>
        <taxon>Bacteroidota</taxon>
        <taxon>Flavobacteriia</taxon>
        <taxon>Flavobacteriales</taxon>
        <taxon>Flavobacteriaceae</taxon>
        <taxon>Flavobacterium</taxon>
    </lineage>
</organism>
<dbReference type="Pfam" id="PF04961">
    <property type="entry name" value="FTCD_C"/>
    <property type="match status" value="1"/>
</dbReference>
<dbReference type="Gene3D" id="1.10.10.2910">
    <property type="match status" value="1"/>
</dbReference>
<evidence type="ECO:0000259" key="2">
    <source>
        <dbReference type="Pfam" id="PF06114"/>
    </source>
</evidence>
<dbReference type="OrthoDB" id="9794834at2"/>
<dbReference type="Pfam" id="PF06114">
    <property type="entry name" value="Peptidase_M78"/>
    <property type="match status" value="1"/>
</dbReference>
<dbReference type="SUPFAM" id="SSF101262">
    <property type="entry name" value="Methenyltetrahydrofolate cyclohydrolase-like"/>
    <property type="match status" value="1"/>
</dbReference>
<dbReference type="InterPro" id="IPR007044">
    <property type="entry name" value="Cyclodeamin/CycHdrlase"/>
</dbReference>
<dbReference type="AlphaFoldDB" id="A0A1H6XF74"/>
<dbReference type="InterPro" id="IPR010359">
    <property type="entry name" value="IrrE_HExxH"/>
</dbReference>
<dbReference type="Gene3D" id="1.20.120.680">
    <property type="entry name" value="Formiminotetrahydrofolate cyclodeaminase monomer, up-and-down helical bundle"/>
    <property type="match status" value="1"/>
</dbReference>
<protein>
    <submittedName>
        <fullName evidence="3">Formiminotetrahydrofolate cyclodeaminase</fullName>
    </submittedName>
</protein>
<reference evidence="4" key="1">
    <citation type="submission" date="2016-10" db="EMBL/GenBank/DDBJ databases">
        <authorList>
            <person name="Varghese N."/>
            <person name="Submissions S."/>
        </authorList>
    </citation>
    <scope>NUCLEOTIDE SEQUENCE [LARGE SCALE GENOMIC DNA]</scope>
    <source>
        <strain evidence="4">DSM 17934</strain>
    </source>
</reference>
<evidence type="ECO:0000313" key="4">
    <source>
        <dbReference type="Proteomes" id="UP000199702"/>
    </source>
</evidence>
<dbReference type="InterPro" id="IPR052345">
    <property type="entry name" value="Rad_response_metalloprotease"/>
</dbReference>
<dbReference type="RefSeq" id="WP_091315144.1">
    <property type="nucleotide sequence ID" value="NZ_CBCSJU010000003.1"/>
</dbReference>
<gene>
    <name evidence="3" type="ORF">SAMN05660918_2807</name>
</gene>
<evidence type="ECO:0000313" key="3">
    <source>
        <dbReference type="EMBL" id="SEJ26766.1"/>
    </source>
</evidence>
<proteinExistence type="predicted"/>
<dbReference type="PANTHER" id="PTHR43236">
    <property type="entry name" value="ANTITOXIN HIGA1"/>
    <property type="match status" value="1"/>
</dbReference>